<comment type="caution">
    <text evidence="1">The sequence shown here is derived from an EMBL/GenBank/DDBJ whole genome shotgun (WGS) entry which is preliminary data.</text>
</comment>
<proteinExistence type="predicted"/>
<protein>
    <submittedName>
        <fullName evidence="1">Uncharacterized protein</fullName>
    </submittedName>
</protein>
<organism evidence="1 2">
    <name type="scientific">Platanthera guangdongensis</name>
    <dbReference type="NCBI Taxonomy" id="2320717"/>
    <lineage>
        <taxon>Eukaryota</taxon>
        <taxon>Viridiplantae</taxon>
        <taxon>Streptophyta</taxon>
        <taxon>Embryophyta</taxon>
        <taxon>Tracheophyta</taxon>
        <taxon>Spermatophyta</taxon>
        <taxon>Magnoliopsida</taxon>
        <taxon>Liliopsida</taxon>
        <taxon>Asparagales</taxon>
        <taxon>Orchidaceae</taxon>
        <taxon>Orchidoideae</taxon>
        <taxon>Orchideae</taxon>
        <taxon>Orchidinae</taxon>
        <taxon>Platanthera</taxon>
    </lineage>
</organism>
<sequence>MYTKLFHIAKFPDPPFDITSDCRSPLHCRWQKTPSLLIPSSLSSFSALSNGEEELTSLSLAPGHSRKLKKVLKTRIDSTDLLDSLSTRSAFFTIPPNLMQVVTGTLRCGGS</sequence>
<gene>
    <name evidence="1" type="ORF">KSP40_PGU003696</name>
</gene>
<dbReference type="Proteomes" id="UP001412067">
    <property type="component" value="Unassembled WGS sequence"/>
</dbReference>
<accession>A0ABR2LW09</accession>
<reference evidence="1 2" key="1">
    <citation type="journal article" date="2022" name="Nat. Plants">
        <title>Genomes of leafy and leafless Platanthera orchids illuminate the evolution of mycoheterotrophy.</title>
        <authorList>
            <person name="Li M.H."/>
            <person name="Liu K.W."/>
            <person name="Li Z."/>
            <person name="Lu H.C."/>
            <person name="Ye Q.L."/>
            <person name="Zhang D."/>
            <person name="Wang J.Y."/>
            <person name="Li Y.F."/>
            <person name="Zhong Z.M."/>
            <person name="Liu X."/>
            <person name="Yu X."/>
            <person name="Liu D.K."/>
            <person name="Tu X.D."/>
            <person name="Liu B."/>
            <person name="Hao Y."/>
            <person name="Liao X.Y."/>
            <person name="Jiang Y.T."/>
            <person name="Sun W.H."/>
            <person name="Chen J."/>
            <person name="Chen Y.Q."/>
            <person name="Ai Y."/>
            <person name="Zhai J.W."/>
            <person name="Wu S.S."/>
            <person name="Zhou Z."/>
            <person name="Hsiao Y.Y."/>
            <person name="Wu W.L."/>
            <person name="Chen Y.Y."/>
            <person name="Lin Y.F."/>
            <person name="Hsu J.L."/>
            <person name="Li C.Y."/>
            <person name="Wang Z.W."/>
            <person name="Zhao X."/>
            <person name="Zhong W.Y."/>
            <person name="Ma X.K."/>
            <person name="Ma L."/>
            <person name="Huang J."/>
            <person name="Chen G.Z."/>
            <person name="Huang M.Z."/>
            <person name="Huang L."/>
            <person name="Peng D.H."/>
            <person name="Luo Y.B."/>
            <person name="Zou S.Q."/>
            <person name="Chen S.P."/>
            <person name="Lan S."/>
            <person name="Tsai W.C."/>
            <person name="Van de Peer Y."/>
            <person name="Liu Z.J."/>
        </authorList>
    </citation>
    <scope>NUCLEOTIDE SEQUENCE [LARGE SCALE GENOMIC DNA]</scope>
    <source>
        <strain evidence="1">Lor288</strain>
    </source>
</reference>
<evidence type="ECO:0000313" key="1">
    <source>
        <dbReference type="EMBL" id="KAK8952699.1"/>
    </source>
</evidence>
<dbReference type="EMBL" id="JBBWWR010000014">
    <property type="protein sequence ID" value="KAK8952699.1"/>
    <property type="molecule type" value="Genomic_DNA"/>
</dbReference>
<evidence type="ECO:0000313" key="2">
    <source>
        <dbReference type="Proteomes" id="UP001412067"/>
    </source>
</evidence>
<keyword evidence="2" id="KW-1185">Reference proteome</keyword>
<name>A0ABR2LW09_9ASPA</name>